<feature type="repeat" description="TPR" evidence="1">
    <location>
        <begin position="174"/>
        <end position="207"/>
    </location>
</feature>
<reference evidence="4" key="1">
    <citation type="journal article" date="2019" name="Int. J. Syst. Evol. Microbiol.">
        <title>The Global Catalogue of Microorganisms (GCM) 10K type strain sequencing project: providing services to taxonomists for standard genome sequencing and annotation.</title>
        <authorList>
            <consortium name="The Broad Institute Genomics Platform"/>
            <consortium name="The Broad Institute Genome Sequencing Center for Infectious Disease"/>
            <person name="Wu L."/>
            <person name="Ma J."/>
        </authorList>
    </citation>
    <scope>NUCLEOTIDE SEQUENCE [LARGE SCALE GENOMIC DNA]</scope>
    <source>
        <strain evidence="4">KCTC 42217</strain>
    </source>
</reference>
<dbReference type="Pfam" id="PF13432">
    <property type="entry name" value="TPR_16"/>
    <property type="match status" value="1"/>
</dbReference>
<dbReference type="Gene3D" id="1.25.40.10">
    <property type="entry name" value="Tetratricopeptide repeat domain"/>
    <property type="match status" value="1"/>
</dbReference>
<evidence type="ECO:0000313" key="4">
    <source>
        <dbReference type="Proteomes" id="UP001597387"/>
    </source>
</evidence>
<dbReference type="SUPFAM" id="SSF48452">
    <property type="entry name" value="TPR-like"/>
    <property type="match status" value="1"/>
</dbReference>
<evidence type="ECO:0000256" key="2">
    <source>
        <dbReference type="SAM" id="Phobius"/>
    </source>
</evidence>
<evidence type="ECO:0000256" key="1">
    <source>
        <dbReference type="PROSITE-ProRule" id="PRU00339"/>
    </source>
</evidence>
<sequence length="226" mass="24794">MATNQKDTITQPAKTGTGSFVQENKKSLAVIGGAIVALVLLYVGYQKLYLAPRADKAANQMYKAEEFVGTDSLADRAIKGHGSFPGFEQIAEEYSNTKSANLANAYLGGLYLKKGEFKKAAEVLGNYSTTGSPVIDPLVFGMLGDAYTELKDYSKAETYYKKASDKGSNSFTTPLFLKKLGLVYEEQKDYDAAVDAYKEIKQDYPESYEASLIDAYIARAEARQQQ</sequence>
<keyword evidence="4" id="KW-1185">Reference proteome</keyword>
<gene>
    <name evidence="3" type="ORF">ACFSJU_06665</name>
</gene>
<keyword evidence="2" id="KW-0812">Transmembrane</keyword>
<dbReference type="InterPro" id="IPR011990">
    <property type="entry name" value="TPR-like_helical_dom_sf"/>
</dbReference>
<comment type="caution">
    <text evidence="3">The sequence shown here is derived from an EMBL/GenBank/DDBJ whole genome shotgun (WGS) entry which is preliminary data.</text>
</comment>
<dbReference type="SMART" id="SM00028">
    <property type="entry name" value="TPR"/>
    <property type="match status" value="2"/>
</dbReference>
<dbReference type="EMBL" id="JBHUHZ010000001">
    <property type="protein sequence ID" value="MFD2162069.1"/>
    <property type="molecule type" value="Genomic_DNA"/>
</dbReference>
<evidence type="ECO:0000313" key="3">
    <source>
        <dbReference type="EMBL" id="MFD2162069.1"/>
    </source>
</evidence>
<protein>
    <submittedName>
        <fullName evidence="3">Tol-pal system YbgF family protein</fullName>
    </submittedName>
</protein>
<name>A0ABW4ZKA7_9SPHI</name>
<organism evidence="3 4">
    <name type="scientific">Paradesertivirga mongoliensis</name>
    <dbReference type="NCBI Taxonomy" id="2100740"/>
    <lineage>
        <taxon>Bacteria</taxon>
        <taxon>Pseudomonadati</taxon>
        <taxon>Bacteroidota</taxon>
        <taxon>Sphingobacteriia</taxon>
        <taxon>Sphingobacteriales</taxon>
        <taxon>Sphingobacteriaceae</taxon>
        <taxon>Paradesertivirga</taxon>
    </lineage>
</organism>
<keyword evidence="2" id="KW-1133">Transmembrane helix</keyword>
<dbReference type="Proteomes" id="UP001597387">
    <property type="component" value="Unassembled WGS sequence"/>
</dbReference>
<keyword evidence="2" id="KW-0472">Membrane</keyword>
<dbReference type="PROSITE" id="PS50005">
    <property type="entry name" value="TPR"/>
    <property type="match status" value="2"/>
</dbReference>
<feature type="transmembrane region" description="Helical" evidence="2">
    <location>
        <begin position="27"/>
        <end position="45"/>
    </location>
</feature>
<dbReference type="RefSeq" id="WP_255897941.1">
    <property type="nucleotide sequence ID" value="NZ_JAFMZO010000001.1"/>
</dbReference>
<keyword evidence="1" id="KW-0802">TPR repeat</keyword>
<proteinExistence type="predicted"/>
<feature type="repeat" description="TPR" evidence="1">
    <location>
        <begin position="137"/>
        <end position="170"/>
    </location>
</feature>
<accession>A0ABW4ZKA7</accession>
<dbReference type="InterPro" id="IPR019734">
    <property type="entry name" value="TPR_rpt"/>
</dbReference>